<sequence length="607" mass="68114">MSFSSSETTRSRFGGAGRTREVARDIDDKHKSFNLSHPSHPSHPSPQEHQPWRIPFGVLFKQLLALRLLAAIFSNISDCDETFNYWEPMHYVIYGHGMQTWEYSPEFAIRSYAYLLPHAVVVKLAALVQIGTSKVALFYYVRVVLAFLCAFSEAAFIHSAQLHLNVTIGRALLAFLLGSYGMFLASTAFLPSSFTMVCVMFAMACWMRGSLLHSVRFHSILGLVFSIAIGAILGWPFCGAVGLPMAIDLLLLRTSRRHWVSFIVAGFLAILVVLLPTVAIDSYFYGTPVFASLNIVLYNVFGQGGPDLYGVEPLSYYLLNGILNTNVAFLLSFVALPLTMLLAMVPALRNRVRLAGGRSSSTLLIYLMPLYLWMAIFFTRPHKEERFLFPAYPLIYLAGAIVLEVVAAWSSLLPPLARVARVLVRLALIVAFALSVSRGFMQYKNYHAPLDVYGHLSQVLADNADAAPHSIAVCVGKEWYRFPSHFFLPENSRLEFVASEFRAQLPQPYSAQYGTSGVPPNFNDMNREEPSRYFDINKCDYLIDVDTAAVAPREPRYALQTEKWKEVYSVPFLDAAQSPNALFRAFYVPFLSAQHCTYAKYVVLQRV</sequence>
<evidence type="ECO:0000256" key="2">
    <source>
        <dbReference type="ARBA" id="ARBA00004922"/>
    </source>
</evidence>
<comment type="pathway">
    <text evidence="2">Protein modification; protein glycosylation.</text>
</comment>
<comment type="similarity">
    <text evidence="3 10">Belongs to the glycosyltransferase 22 family.</text>
</comment>
<dbReference type="PANTHER" id="PTHR22760:SF2">
    <property type="entry name" value="ALPHA-1,2-MANNOSYLTRANSFERASE ALG9"/>
    <property type="match status" value="1"/>
</dbReference>
<feature type="transmembrane region" description="Helical" evidence="10">
    <location>
        <begin position="360"/>
        <end position="379"/>
    </location>
</feature>
<dbReference type="OrthoDB" id="497541at2759"/>
<dbReference type="GO" id="GO:0006487">
    <property type="term" value="P:protein N-linked glycosylation"/>
    <property type="evidence" value="ECO:0007669"/>
    <property type="project" value="TreeGrafter"/>
</dbReference>
<keyword evidence="4 10" id="KW-0328">Glycosyltransferase</keyword>
<name>A0A0D2X278_CAPO3</name>
<dbReference type="PhylomeDB" id="A0A0D2X278"/>
<feature type="transmembrane region" description="Helical" evidence="10">
    <location>
        <begin position="391"/>
        <end position="410"/>
    </location>
</feature>
<evidence type="ECO:0000256" key="4">
    <source>
        <dbReference type="ARBA" id="ARBA00022676"/>
    </source>
</evidence>
<evidence type="ECO:0000256" key="3">
    <source>
        <dbReference type="ARBA" id="ARBA00007063"/>
    </source>
</evidence>
<dbReference type="PANTHER" id="PTHR22760">
    <property type="entry name" value="GLYCOSYLTRANSFERASE"/>
    <property type="match status" value="1"/>
</dbReference>
<evidence type="ECO:0000256" key="6">
    <source>
        <dbReference type="ARBA" id="ARBA00022692"/>
    </source>
</evidence>
<evidence type="ECO:0000256" key="9">
    <source>
        <dbReference type="ARBA" id="ARBA00023136"/>
    </source>
</evidence>
<evidence type="ECO:0000256" key="7">
    <source>
        <dbReference type="ARBA" id="ARBA00022824"/>
    </source>
</evidence>
<keyword evidence="6 10" id="KW-0812">Transmembrane</keyword>
<keyword evidence="8 10" id="KW-1133">Transmembrane helix</keyword>
<comment type="subcellular location">
    <subcellularLocation>
        <location evidence="1 10">Endoplasmic reticulum membrane</location>
        <topology evidence="1 10">Multi-pass membrane protein</topology>
    </subcellularLocation>
</comment>
<dbReference type="eggNOG" id="KOG2515">
    <property type="taxonomic scope" value="Eukaryota"/>
</dbReference>
<gene>
    <name evidence="12" type="ORF">CAOG_003111</name>
</gene>
<feature type="transmembrane region" description="Helical" evidence="10">
    <location>
        <begin position="321"/>
        <end position="348"/>
    </location>
</feature>
<dbReference type="InterPro" id="IPR005599">
    <property type="entry name" value="GPI_mannosylTrfase"/>
</dbReference>
<evidence type="ECO:0000313" key="12">
    <source>
        <dbReference type="EMBL" id="KJE92084.1"/>
    </source>
</evidence>
<feature type="transmembrane region" description="Helical" evidence="10">
    <location>
        <begin position="164"/>
        <end position="183"/>
    </location>
</feature>
<keyword evidence="7 10" id="KW-0256">Endoplasmic reticulum</keyword>
<keyword evidence="13" id="KW-1185">Reference proteome</keyword>
<dbReference type="FunCoup" id="A0A0D2X278">
    <property type="interactions" value="537"/>
</dbReference>
<protein>
    <recommendedName>
        <fullName evidence="10">Mannosyltransferase</fullName>
        <ecNumber evidence="10">2.4.1.-</ecNumber>
    </recommendedName>
</protein>
<accession>A0A0D2X278</accession>
<feature type="transmembrane region" description="Helical" evidence="10">
    <location>
        <begin position="259"/>
        <end position="276"/>
    </location>
</feature>
<evidence type="ECO:0000256" key="11">
    <source>
        <dbReference type="SAM" id="MobiDB-lite"/>
    </source>
</evidence>
<dbReference type="Pfam" id="PF03901">
    <property type="entry name" value="Glyco_transf_22"/>
    <property type="match status" value="1"/>
</dbReference>
<evidence type="ECO:0000256" key="8">
    <source>
        <dbReference type="ARBA" id="ARBA00022989"/>
    </source>
</evidence>
<feature type="transmembrane region" description="Helical" evidence="10">
    <location>
        <begin position="283"/>
        <end position="301"/>
    </location>
</feature>
<evidence type="ECO:0000256" key="10">
    <source>
        <dbReference type="RuleBase" id="RU363075"/>
    </source>
</evidence>
<feature type="transmembrane region" description="Helical" evidence="10">
    <location>
        <begin position="219"/>
        <end position="247"/>
    </location>
</feature>
<evidence type="ECO:0000256" key="1">
    <source>
        <dbReference type="ARBA" id="ARBA00004477"/>
    </source>
</evidence>
<proteinExistence type="inferred from homology"/>
<evidence type="ECO:0000256" key="5">
    <source>
        <dbReference type="ARBA" id="ARBA00022679"/>
    </source>
</evidence>
<organism evidence="12 13">
    <name type="scientific">Capsaspora owczarzaki (strain ATCC 30864)</name>
    <dbReference type="NCBI Taxonomy" id="595528"/>
    <lineage>
        <taxon>Eukaryota</taxon>
        <taxon>Filasterea</taxon>
        <taxon>Capsaspora</taxon>
    </lineage>
</organism>
<feature type="transmembrane region" description="Helical" evidence="10">
    <location>
        <begin position="422"/>
        <end position="441"/>
    </location>
</feature>
<feature type="transmembrane region" description="Helical" evidence="10">
    <location>
        <begin position="137"/>
        <end position="157"/>
    </location>
</feature>
<keyword evidence="5" id="KW-0808">Transferase</keyword>
<dbReference type="InParanoid" id="A0A0D2X278"/>
<keyword evidence="9 10" id="KW-0472">Membrane</keyword>
<dbReference type="EC" id="2.4.1.-" evidence="10"/>
<dbReference type="STRING" id="595528.A0A0D2X278"/>
<reference evidence="13" key="1">
    <citation type="submission" date="2011-02" db="EMBL/GenBank/DDBJ databases">
        <title>The Genome Sequence of Capsaspora owczarzaki ATCC 30864.</title>
        <authorList>
            <person name="Russ C."/>
            <person name="Cuomo C."/>
            <person name="Burger G."/>
            <person name="Gray M.W."/>
            <person name="Holland P.W.H."/>
            <person name="King N."/>
            <person name="Lang F.B.F."/>
            <person name="Roger A.J."/>
            <person name="Ruiz-Trillo I."/>
            <person name="Young S.K."/>
            <person name="Zeng Q."/>
            <person name="Gargeya S."/>
            <person name="Alvarado L."/>
            <person name="Berlin A."/>
            <person name="Chapman S.B."/>
            <person name="Chen Z."/>
            <person name="Freedman E."/>
            <person name="Gellesch M."/>
            <person name="Goldberg J."/>
            <person name="Griggs A."/>
            <person name="Gujja S."/>
            <person name="Heilman E."/>
            <person name="Heiman D."/>
            <person name="Howarth C."/>
            <person name="Mehta T."/>
            <person name="Neiman D."/>
            <person name="Pearson M."/>
            <person name="Roberts A."/>
            <person name="Saif S."/>
            <person name="Shea T."/>
            <person name="Shenoy N."/>
            <person name="Sisk P."/>
            <person name="Stolte C."/>
            <person name="Sykes S."/>
            <person name="White J."/>
            <person name="Yandava C."/>
            <person name="Haas B."/>
            <person name="Nusbaum C."/>
            <person name="Birren B."/>
        </authorList>
    </citation>
    <scope>NUCLEOTIDE SEQUENCE</scope>
    <source>
        <strain evidence="13">ATCC 30864</strain>
    </source>
</reference>
<evidence type="ECO:0000313" key="13">
    <source>
        <dbReference type="Proteomes" id="UP000008743"/>
    </source>
</evidence>
<dbReference type="EMBL" id="KE346363">
    <property type="protein sequence ID" value="KJE92084.1"/>
    <property type="molecule type" value="Genomic_DNA"/>
</dbReference>
<dbReference type="GO" id="GO:0000026">
    <property type="term" value="F:alpha-1,2-mannosyltransferase activity"/>
    <property type="evidence" value="ECO:0007669"/>
    <property type="project" value="TreeGrafter"/>
</dbReference>
<dbReference type="UniPathway" id="UPA00378"/>
<dbReference type="GO" id="GO:0005789">
    <property type="term" value="C:endoplasmic reticulum membrane"/>
    <property type="evidence" value="ECO:0007669"/>
    <property type="project" value="UniProtKB-SubCell"/>
</dbReference>
<feature type="region of interest" description="Disordered" evidence="11">
    <location>
        <begin position="1"/>
        <end position="22"/>
    </location>
</feature>
<feature type="compositionally biased region" description="Low complexity" evidence="11">
    <location>
        <begin position="1"/>
        <end position="13"/>
    </location>
</feature>
<dbReference type="Proteomes" id="UP000008743">
    <property type="component" value="Unassembled WGS sequence"/>
</dbReference>
<dbReference type="AlphaFoldDB" id="A0A0D2X278"/>